<reference evidence="3 5" key="2">
    <citation type="journal article" date="2013" name="Nature">
        <title>Insights into bilaterian evolution from three spiralian genomes.</title>
        <authorList>
            <person name="Simakov O."/>
            <person name="Marletaz F."/>
            <person name="Cho S.J."/>
            <person name="Edsinger-Gonzales E."/>
            <person name="Havlak P."/>
            <person name="Hellsten U."/>
            <person name="Kuo D.H."/>
            <person name="Larsson T."/>
            <person name="Lv J."/>
            <person name="Arendt D."/>
            <person name="Savage R."/>
            <person name="Osoegawa K."/>
            <person name="de Jong P."/>
            <person name="Grimwood J."/>
            <person name="Chapman J.A."/>
            <person name="Shapiro H."/>
            <person name="Aerts A."/>
            <person name="Otillar R.P."/>
            <person name="Terry A.Y."/>
            <person name="Boore J.L."/>
            <person name="Grigoriev I.V."/>
            <person name="Lindberg D.R."/>
            <person name="Seaver E.C."/>
            <person name="Weisblat D.A."/>
            <person name="Putnam N.H."/>
            <person name="Rokhsar D.S."/>
        </authorList>
    </citation>
    <scope>NUCLEOTIDE SEQUENCE</scope>
</reference>
<comment type="subunit">
    <text evidence="2">Complex I is composed of 45 different subunits.</text>
</comment>
<keyword evidence="2" id="KW-0999">Mitochondrion inner membrane</keyword>
<sequence length="137" mass="16428">MSLYLEKLRHLRYAIKQHGVFGSVLQLFRTDEIKWGTLVGQDKFGNKYYQNKLYFMGRSRWVYYSDKNFGWDYDGSQVPAEWHRWLHYITDEPPTKSDLVKYDWLAEHQENVTGQKSMYYPFSTTTPKIKAWKPGAK</sequence>
<dbReference type="InParanoid" id="T1G0W7"/>
<name>T1G0W7_HELRO</name>
<dbReference type="STRING" id="6412.T1G0W7"/>
<evidence type="ECO:0000313" key="4">
    <source>
        <dbReference type="EnsemblMetazoa" id="HelroP72173"/>
    </source>
</evidence>
<dbReference type="FunCoup" id="T1G0W7">
    <property type="interactions" value="851"/>
</dbReference>
<keyword evidence="2" id="KW-0496">Mitochondrion</keyword>
<comment type="function">
    <text evidence="2">Accessory subunit of the mitochondrial membrane respiratory chain NADH dehydrogenase (Complex I), that is believed not to be involved in catalysis. Complex I functions in the transfer of electrons from NADH to the respiratory chain. The immediate electron acceptor for the enzyme is believed to be ubiquinone.</text>
</comment>
<dbReference type="OMA" id="WHGWIHH"/>
<evidence type="ECO:0000313" key="5">
    <source>
        <dbReference type="Proteomes" id="UP000015101"/>
    </source>
</evidence>
<comment type="similarity">
    <text evidence="1 2">Belongs to the complex I NDUFA12 subunit family.</text>
</comment>
<keyword evidence="2" id="KW-0679">Respiratory chain</keyword>
<dbReference type="Pfam" id="PF05071">
    <property type="entry name" value="NDUFA12"/>
    <property type="match status" value="1"/>
</dbReference>
<keyword evidence="2" id="KW-0249">Electron transport</keyword>
<reference evidence="4" key="3">
    <citation type="submission" date="2015-06" db="UniProtKB">
        <authorList>
            <consortium name="EnsemblMetazoa"/>
        </authorList>
    </citation>
    <scope>IDENTIFICATION</scope>
</reference>
<evidence type="ECO:0000256" key="2">
    <source>
        <dbReference type="RuleBase" id="RU363103"/>
    </source>
</evidence>
<dbReference type="EnsemblMetazoa" id="HelroT72173">
    <property type="protein sequence ID" value="HelroP72173"/>
    <property type="gene ID" value="HelroG72173"/>
</dbReference>
<protein>
    <recommendedName>
        <fullName evidence="2">NADH dehydrogenase [ubiquinone] 1 alpha subcomplex subunit 12</fullName>
    </recommendedName>
</protein>
<dbReference type="InterPro" id="IPR007763">
    <property type="entry name" value="NDUFA12"/>
</dbReference>
<reference evidence="5" key="1">
    <citation type="submission" date="2012-12" db="EMBL/GenBank/DDBJ databases">
        <authorList>
            <person name="Hellsten U."/>
            <person name="Grimwood J."/>
            <person name="Chapman J.A."/>
            <person name="Shapiro H."/>
            <person name="Aerts A."/>
            <person name="Otillar R.P."/>
            <person name="Terry A.Y."/>
            <person name="Boore J.L."/>
            <person name="Simakov O."/>
            <person name="Marletaz F."/>
            <person name="Cho S.-J."/>
            <person name="Edsinger-Gonzales E."/>
            <person name="Havlak P."/>
            <person name="Kuo D.-H."/>
            <person name="Larsson T."/>
            <person name="Lv J."/>
            <person name="Arendt D."/>
            <person name="Savage R."/>
            <person name="Osoegawa K."/>
            <person name="de Jong P."/>
            <person name="Lindberg D.R."/>
            <person name="Seaver E.C."/>
            <person name="Weisblat D.A."/>
            <person name="Putnam N.H."/>
            <person name="Grigoriev I.V."/>
            <person name="Rokhsar D.S."/>
        </authorList>
    </citation>
    <scope>NUCLEOTIDE SEQUENCE</scope>
</reference>
<dbReference type="HOGENOM" id="CLU_110455_1_1_1"/>
<dbReference type="CTD" id="20214715"/>
<dbReference type="PANTHER" id="PTHR12910:SF2">
    <property type="entry name" value="NADH DEHYDROGENASE [UBIQUINONE] 1 ALPHA SUBCOMPLEX SUBUNIT 12"/>
    <property type="match status" value="1"/>
</dbReference>
<dbReference type="OrthoDB" id="274641at2759"/>
<dbReference type="AlphaFoldDB" id="T1G0W7"/>
<keyword evidence="2" id="KW-0813">Transport</keyword>
<dbReference type="PANTHER" id="PTHR12910">
    <property type="entry name" value="NADH-UBIQUINONE OXIDOREDUCTASE SUBUNIT B17.2"/>
    <property type="match status" value="1"/>
</dbReference>
<dbReference type="RefSeq" id="XP_009011329.1">
    <property type="nucleotide sequence ID" value="XM_009013081.1"/>
</dbReference>
<dbReference type="GO" id="GO:0005743">
    <property type="term" value="C:mitochondrial inner membrane"/>
    <property type="evidence" value="ECO:0007669"/>
    <property type="project" value="UniProtKB-SubCell"/>
</dbReference>
<dbReference type="GeneID" id="20214715"/>
<evidence type="ECO:0000256" key="1">
    <source>
        <dbReference type="ARBA" id="ARBA00007355"/>
    </source>
</evidence>
<gene>
    <name evidence="4" type="primary">20214715</name>
    <name evidence="3" type="ORF">HELRODRAFT_72173</name>
</gene>
<organism evidence="4 5">
    <name type="scientific">Helobdella robusta</name>
    <name type="common">Californian leech</name>
    <dbReference type="NCBI Taxonomy" id="6412"/>
    <lineage>
        <taxon>Eukaryota</taxon>
        <taxon>Metazoa</taxon>
        <taxon>Spiralia</taxon>
        <taxon>Lophotrochozoa</taxon>
        <taxon>Annelida</taxon>
        <taxon>Clitellata</taxon>
        <taxon>Hirudinea</taxon>
        <taxon>Rhynchobdellida</taxon>
        <taxon>Glossiphoniidae</taxon>
        <taxon>Helobdella</taxon>
    </lineage>
</organism>
<proteinExistence type="inferred from homology"/>
<keyword evidence="5" id="KW-1185">Reference proteome</keyword>
<dbReference type="eggNOG" id="KOG3382">
    <property type="taxonomic scope" value="Eukaryota"/>
</dbReference>
<dbReference type="Proteomes" id="UP000015101">
    <property type="component" value="Unassembled WGS sequence"/>
</dbReference>
<dbReference type="EMBL" id="AMQM01002808">
    <property type="status" value="NOT_ANNOTATED_CDS"/>
    <property type="molecule type" value="Genomic_DNA"/>
</dbReference>
<dbReference type="KEGG" id="hro:HELRODRAFT_72173"/>
<keyword evidence="2" id="KW-0472">Membrane</keyword>
<dbReference type="GO" id="GO:0045271">
    <property type="term" value="C:respiratory chain complex I"/>
    <property type="evidence" value="ECO:0000318"/>
    <property type="project" value="GO_Central"/>
</dbReference>
<comment type="subcellular location">
    <subcellularLocation>
        <location evidence="2">Mitochondrion inner membrane</location>
        <topology evidence="2">Peripheral membrane protein</topology>
        <orientation evidence="2">Matrix side</orientation>
    </subcellularLocation>
</comment>
<evidence type="ECO:0000313" key="3">
    <source>
        <dbReference type="EMBL" id="ESO11060.1"/>
    </source>
</evidence>
<accession>T1G0W7</accession>
<dbReference type="EMBL" id="KB095858">
    <property type="protein sequence ID" value="ESO11060.1"/>
    <property type="molecule type" value="Genomic_DNA"/>
</dbReference>